<dbReference type="GO" id="GO:0016787">
    <property type="term" value="F:hydrolase activity"/>
    <property type="evidence" value="ECO:0007669"/>
    <property type="project" value="UniProtKB-KW"/>
</dbReference>
<feature type="active site" evidence="3">
    <location>
        <position position="158"/>
    </location>
</feature>
<dbReference type="Proteomes" id="UP000544110">
    <property type="component" value="Unassembled WGS sequence"/>
</dbReference>
<dbReference type="EMBL" id="JACCAC010000001">
    <property type="protein sequence ID" value="NYG54741.1"/>
    <property type="molecule type" value="Genomic_DNA"/>
</dbReference>
<evidence type="ECO:0000259" key="4">
    <source>
        <dbReference type="Pfam" id="PF07859"/>
    </source>
</evidence>
<evidence type="ECO:0000313" key="6">
    <source>
        <dbReference type="Proteomes" id="UP000544110"/>
    </source>
</evidence>
<evidence type="ECO:0000256" key="1">
    <source>
        <dbReference type="ARBA" id="ARBA00010515"/>
    </source>
</evidence>
<evidence type="ECO:0000256" key="3">
    <source>
        <dbReference type="PROSITE-ProRule" id="PRU10038"/>
    </source>
</evidence>
<accession>A0A7Y9RQM2</accession>
<sequence>MPVDPATQALLDFVDQAGYPPMHEGTPEDARKGFRAMTCDAGQPDQVVAVESVEETEVAGMAARVYRPARPDGGTGPLPTVLHLHGGGFVIGDLDTHDQTCRRLANDAQAVVVAVDYRLAPEHPFPAAVDDAVAAAEWVSAHLGELGGSDVLGVAGDSAGGNLAAVVAQALPGRVAAQLLTYPAVDMFGSYQSRVDNREGYFLDMPTMEWFAGRYLEGVADVQADDPRHSPLHGALEGQPPAVVATAEYDPLRDEGEAYAAALAGAGTEVDVVRYDGLVHGFVDMGLWSPAAADAVADMNRRFRALLHR</sequence>
<dbReference type="PANTHER" id="PTHR48081:SF8">
    <property type="entry name" value="ALPHA_BETA HYDROLASE FOLD-3 DOMAIN-CONTAINING PROTEIN-RELATED"/>
    <property type="match status" value="1"/>
</dbReference>
<dbReference type="PROSITE" id="PS01174">
    <property type="entry name" value="LIPASE_GDXG_SER"/>
    <property type="match status" value="1"/>
</dbReference>
<name>A0A7Y9RQM2_9ACTN</name>
<reference evidence="5 6" key="1">
    <citation type="submission" date="2020-07" db="EMBL/GenBank/DDBJ databases">
        <title>Sequencing the genomes of 1000 actinobacteria strains.</title>
        <authorList>
            <person name="Klenk H.-P."/>
        </authorList>
    </citation>
    <scope>NUCLEOTIDE SEQUENCE [LARGE SCALE GENOMIC DNA]</scope>
    <source>
        <strain evidence="5 6">DSM 24552</strain>
    </source>
</reference>
<dbReference type="PROSITE" id="PS01173">
    <property type="entry name" value="LIPASE_GDXG_HIS"/>
    <property type="match status" value="1"/>
</dbReference>
<keyword evidence="6" id="KW-1185">Reference proteome</keyword>
<keyword evidence="2 5" id="KW-0378">Hydrolase</keyword>
<evidence type="ECO:0000256" key="2">
    <source>
        <dbReference type="ARBA" id="ARBA00022801"/>
    </source>
</evidence>
<dbReference type="RefSeq" id="WP_179517306.1">
    <property type="nucleotide sequence ID" value="NZ_JACCAC010000001.1"/>
</dbReference>
<feature type="domain" description="Alpha/beta hydrolase fold-3" evidence="4">
    <location>
        <begin position="81"/>
        <end position="283"/>
    </location>
</feature>
<dbReference type="InterPro" id="IPR029058">
    <property type="entry name" value="AB_hydrolase_fold"/>
</dbReference>
<dbReference type="Pfam" id="PF07859">
    <property type="entry name" value="Abhydrolase_3"/>
    <property type="match status" value="1"/>
</dbReference>
<gene>
    <name evidence="5" type="ORF">BJ989_001045</name>
</gene>
<protein>
    <submittedName>
        <fullName evidence="5">Acetyl esterase</fullName>
        <ecNumber evidence="5">3.1.1.-</ecNumber>
    </submittedName>
</protein>
<dbReference type="EC" id="3.1.1.-" evidence="5"/>
<dbReference type="SUPFAM" id="SSF53474">
    <property type="entry name" value="alpha/beta-Hydrolases"/>
    <property type="match status" value="1"/>
</dbReference>
<dbReference type="AlphaFoldDB" id="A0A7Y9RQM2"/>
<comment type="caution">
    <text evidence="5">The sequence shown here is derived from an EMBL/GenBank/DDBJ whole genome shotgun (WGS) entry which is preliminary data.</text>
</comment>
<dbReference type="InterPro" id="IPR002168">
    <property type="entry name" value="Lipase_GDXG_HIS_AS"/>
</dbReference>
<evidence type="ECO:0000313" key="5">
    <source>
        <dbReference type="EMBL" id="NYG54741.1"/>
    </source>
</evidence>
<proteinExistence type="inferred from homology"/>
<dbReference type="InterPro" id="IPR033140">
    <property type="entry name" value="Lipase_GDXG_put_SER_AS"/>
</dbReference>
<comment type="similarity">
    <text evidence="1">Belongs to the 'GDXG' lipolytic enzyme family.</text>
</comment>
<dbReference type="InterPro" id="IPR050300">
    <property type="entry name" value="GDXG_lipolytic_enzyme"/>
</dbReference>
<organism evidence="5 6">
    <name type="scientific">Nocardioides perillae</name>
    <dbReference type="NCBI Taxonomy" id="1119534"/>
    <lineage>
        <taxon>Bacteria</taxon>
        <taxon>Bacillati</taxon>
        <taxon>Actinomycetota</taxon>
        <taxon>Actinomycetes</taxon>
        <taxon>Propionibacteriales</taxon>
        <taxon>Nocardioidaceae</taxon>
        <taxon>Nocardioides</taxon>
    </lineage>
</organism>
<dbReference type="Gene3D" id="3.40.50.1820">
    <property type="entry name" value="alpha/beta hydrolase"/>
    <property type="match status" value="1"/>
</dbReference>
<dbReference type="InterPro" id="IPR013094">
    <property type="entry name" value="AB_hydrolase_3"/>
</dbReference>
<dbReference type="PANTHER" id="PTHR48081">
    <property type="entry name" value="AB HYDROLASE SUPERFAMILY PROTEIN C4A8.06C"/>
    <property type="match status" value="1"/>
</dbReference>